<proteinExistence type="inferred from homology"/>
<keyword evidence="12" id="KW-1185">Reference proteome</keyword>
<dbReference type="InterPro" id="IPR027417">
    <property type="entry name" value="P-loop_NTPase"/>
</dbReference>
<keyword evidence="4 11" id="KW-0548">Nucleotidyltransferase</keyword>
<keyword evidence="3 11" id="KW-0808">Transferase</keyword>
<dbReference type="EC" id="2.7.7.7" evidence="1"/>
<evidence type="ECO:0000256" key="5">
    <source>
        <dbReference type="ARBA" id="ARBA00022705"/>
    </source>
</evidence>
<dbReference type="PANTHER" id="PTHR34388:SF1">
    <property type="entry name" value="DNA POLYMERASE III SUBUNIT DELTA"/>
    <property type="match status" value="1"/>
</dbReference>
<evidence type="ECO:0000256" key="3">
    <source>
        <dbReference type="ARBA" id="ARBA00022679"/>
    </source>
</evidence>
<gene>
    <name evidence="11" type="primary">holA</name>
    <name evidence="11" type="ORF">WMO26_10830</name>
</gene>
<evidence type="ECO:0000259" key="9">
    <source>
        <dbReference type="Pfam" id="PF06144"/>
    </source>
</evidence>
<evidence type="ECO:0000313" key="12">
    <source>
        <dbReference type="Proteomes" id="UP001489509"/>
    </source>
</evidence>
<keyword evidence="5" id="KW-0235">DNA replication</keyword>
<evidence type="ECO:0000256" key="2">
    <source>
        <dbReference type="ARBA" id="ARBA00017703"/>
    </source>
</evidence>
<dbReference type="SUPFAM" id="SSF52540">
    <property type="entry name" value="P-loop containing nucleoside triphosphate hydrolases"/>
    <property type="match status" value="1"/>
</dbReference>
<dbReference type="InterPro" id="IPR048466">
    <property type="entry name" value="DNA_pol3_delta-like_C"/>
</dbReference>
<evidence type="ECO:0000256" key="8">
    <source>
        <dbReference type="ARBA" id="ARBA00049244"/>
    </source>
</evidence>
<feature type="domain" description="DNA polymerase III delta subunit-like C-terminal" evidence="10">
    <location>
        <begin position="221"/>
        <end position="337"/>
    </location>
</feature>
<evidence type="ECO:0000313" key="11">
    <source>
        <dbReference type="EMBL" id="MEQ2441321.1"/>
    </source>
</evidence>
<evidence type="ECO:0000256" key="1">
    <source>
        <dbReference type="ARBA" id="ARBA00012417"/>
    </source>
</evidence>
<dbReference type="InterPro" id="IPR005790">
    <property type="entry name" value="DNA_polIII_delta"/>
</dbReference>
<keyword evidence="6" id="KW-0239">DNA-directed DNA polymerase</keyword>
<feature type="domain" description="DNA polymerase III delta N-terminal" evidence="9">
    <location>
        <begin position="22"/>
        <end position="136"/>
    </location>
</feature>
<comment type="caution">
    <text evidence="11">The sequence shown here is derived from an EMBL/GenBank/DDBJ whole genome shotgun (WGS) entry which is preliminary data.</text>
</comment>
<evidence type="ECO:0000259" key="10">
    <source>
        <dbReference type="Pfam" id="PF21694"/>
    </source>
</evidence>
<dbReference type="InterPro" id="IPR008921">
    <property type="entry name" value="DNA_pol3_clamp-load_cplx_C"/>
</dbReference>
<reference evidence="11 12" key="1">
    <citation type="submission" date="2024-03" db="EMBL/GenBank/DDBJ databases">
        <title>Human intestinal bacterial collection.</title>
        <authorList>
            <person name="Pauvert C."/>
            <person name="Hitch T.C.A."/>
            <person name="Clavel T."/>
        </authorList>
    </citation>
    <scope>NUCLEOTIDE SEQUENCE [LARGE SCALE GENOMIC DNA]</scope>
    <source>
        <strain evidence="11 12">CLA-JM-H44</strain>
    </source>
</reference>
<evidence type="ECO:0000256" key="4">
    <source>
        <dbReference type="ARBA" id="ARBA00022695"/>
    </source>
</evidence>
<protein>
    <recommendedName>
        <fullName evidence="2">DNA polymerase III subunit delta</fullName>
        <ecNumber evidence="1">2.7.7.7</ecNumber>
    </recommendedName>
</protein>
<evidence type="ECO:0000256" key="7">
    <source>
        <dbReference type="ARBA" id="ARBA00034754"/>
    </source>
</evidence>
<comment type="catalytic activity">
    <reaction evidence="8">
        <text>DNA(n) + a 2'-deoxyribonucleoside 5'-triphosphate = DNA(n+1) + diphosphate</text>
        <dbReference type="Rhea" id="RHEA:22508"/>
        <dbReference type="Rhea" id="RHEA-COMP:17339"/>
        <dbReference type="Rhea" id="RHEA-COMP:17340"/>
        <dbReference type="ChEBI" id="CHEBI:33019"/>
        <dbReference type="ChEBI" id="CHEBI:61560"/>
        <dbReference type="ChEBI" id="CHEBI:173112"/>
        <dbReference type="EC" id="2.7.7.7"/>
    </reaction>
</comment>
<evidence type="ECO:0000256" key="6">
    <source>
        <dbReference type="ARBA" id="ARBA00022932"/>
    </source>
</evidence>
<dbReference type="RefSeq" id="WP_349220352.1">
    <property type="nucleotide sequence ID" value="NZ_JBBMFD010000021.1"/>
</dbReference>
<dbReference type="GO" id="GO:0003887">
    <property type="term" value="F:DNA-directed DNA polymerase activity"/>
    <property type="evidence" value="ECO:0007669"/>
    <property type="project" value="UniProtKB-EC"/>
</dbReference>
<dbReference type="EMBL" id="JBBMFD010000021">
    <property type="protein sequence ID" value="MEQ2441321.1"/>
    <property type="molecule type" value="Genomic_DNA"/>
</dbReference>
<dbReference type="Pfam" id="PF21694">
    <property type="entry name" value="DNA_pol3_delta_C"/>
    <property type="match status" value="1"/>
</dbReference>
<dbReference type="NCBIfam" id="TIGR01128">
    <property type="entry name" value="holA"/>
    <property type="match status" value="1"/>
</dbReference>
<dbReference type="Gene3D" id="3.40.50.300">
    <property type="entry name" value="P-loop containing nucleotide triphosphate hydrolases"/>
    <property type="match status" value="1"/>
</dbReference>
<name>A0ABV1E1Y7_9FIRM</name>
<comment type="similarity">
    <text evidence="7">Belongs to the DNA polymerase HolA subunit family.</text>
</comment>
<dbReference type="Proteomes" id="UP001489509">
    <property type="component" value="Unassembled WGS sequence"/>
</dbReference>
<dbReference type="Gene3D" id="1.20.272.10">
    <property type="match status" value="1"/>
</dbReference>
<sequence>MPAINELELKKQIKAGDLSRVYLLHGAEDYLKKLYCKQLADKAVGDGMDDFNRMQFEWKESSVDEIADAVEMLPVMAEKRCVIVRDFDAESVNASESAKMTELLKDPPETCVLIFRLDAVEANLKRSSKWKTFVKKIDAVGCSVELGRRDAASLGKTLCAAAAKLGCTLSPHNASYLVTLCGSDMQTLFHELEKVCAFAGSGEITKEQIKAVATPTLDAGAFDLVRAITRREADKAFSLLDTLFANREEPVMLLAALCSTYADLYRAKVASMGGEPAEALKTCFDYRGKEFRLRNAARDCASLDLSRLRAALELLSKADRMLKGSRTDRRVILEQTVAGLLAV</sequence>
<dbReference type="SUPFAM" id="SSF48019">
    <property type="entry name" value="post-AAA+ oligomerization domain-like"/>
    <property type="match status" value="1"/>
</dbReference>
<dbReference type="Pfam" id="PF06144">
    <property type="entry name" value="DNA_pol3_delta"/>
    <property type="match status" value="1"/>
</dbReference>
<dbReference type="Gene3D" id="1.10.8.60">
    <property type="match status" value="1"/>
</dbReference>
<accession>A0ABV1E1Y7</accession>
<dbReference type="InterPro" id="IPR010372">
    <property type="entry name" value="DNA_pol3_delta_N"/>
</dbReference>
<organism evidence="11 12">
    <name type="scientific">Solibaculum intestinale</name>
    <dbReference type="NCBI Taxonomy" id="3133165"/>
    <lineage>
        <taxon>Bacteria</taxon>
        <taxon>Bacillati</taxon>
        <taxon>Bacillota</taxon>
        <taxon>Clostridia</taxon>
        <taxon>Eubacteriales</taxon>
        <taxon>Oscillospiraceae</taxon>
        <taxon>Solibaculum</taxon>
    </lineage>
</organism>
<dbReference type="PANTHER" id="PTHR34388">
    <property type="entry name" value="DNA POLYMERASE III SUBUNIT DELTA"/>
    <property type="match status" value="1"/>
</dbReference>